<sequence length="326" mass="38513">MKICVISFDYWHYDQYIVETLSNKGVEAHHINIGALTHASFKDKAVNAISKVFLKKNLKYEKRQNFIIQSLQALGKQDQILVLNPDSMDITTLEIVKKYTDRLITYLYDSVSRFPVEDKLHYFDKIFSFDDSDVEKHGFEKLTNYIYLSHLPKEKQSPSNDLFYITSYDKKRLGQIFVLDKKLADLKVKSQFIIVGKKAWKKILQTKFFPDRSSSVTFRTQRTDPRNMIESYQNCTAILELMREGQNGLSFRVFEAIAMEKKIITDNENIKNYDFYNPDNILVLDKDMANINSDFFQKPYNALDKEYYNKYTLNQWTERVFQLNTN</sequence>
<dbReference type="AlphaFoldDB" id="A0A1T3MKF6"/>
<evidence type="ECO:0000313" key="1">
    <source>
        <dbReference type="EMBL" id="OPC65143.1"/>
    </source>
</evidence>
<keyword evidence="2" id="KW-1185">Reference proteome</keyword>
<accession>A0A1T3MKF6</accession>
<comment type="caution">
    <text evidence="1">The sequence shown here is derived from an EMBL/GenBank/DDBJ whole genome shotgun (WGS) entry which is preliminary data.</text>
</comment>
<protein>
    <recommendedName>
        <fullName evidence="3">Glycosyltransferase</fullName>
    </recommendedName>
</protein>
<dbReference type="EMBL" id="MAHX01000015">
    <property type="protein sequence ID" value="OPC65143.1"/>
    <property type="molecule type" value="Genomic_DNA"/>
</dbReference>
<evidence type="ECO:0008006" key="3">
    <source>
        <dbReference type="Google" id="ProtNLM"/>
    </source>
</evidence>
<dbReference type="RefSeq" id="WP_078771895.1">
    <property type="nucleotide sequence ID" value="NZ_CBCSBR010000002.1"/>
</dbReference>
<evidence type="ECO:0000313" key="2">
    <source>
        <dbReference type="Proteomes" id="UP000190813"/>
    </source>
</evidence>
<dbReference type="Proteomes" id="UP000190813">
    <property type="component" value="Unassembled WGS sequence"/>
</dbReference>
<reference evidence="1 2" key="1">
    <citation type="submission" date="2016-06" db="EMBL/GenBank/DDBJ databases">
        <title>Revisiting the taxonomy of the Elizabethkingia Genus based on Whole-Genome Sequencing, Optical Mapping, and MALDI-TOF.</title>
        <authorList>
            <person name="Nicholson A.C."/>
        </authorList>
    </citation>
    <scope>NUCLEOTIDE SEQUENCE [LARGE SCALE GENOMIC DNA]</scope>
    <source>
        <strain evidence="1 2">G4070</strain>
    </source>
</reference>
<name>A0A1T3MKF6_9FLAO</name>
<proteinExistence type="predicted"/>
<gene>
    <name evidence="1" type="ORF">BAZ10_03670</name>
</gene>
<organism evidence="1 2">
    <name type="scientific">Elizabethkingia occulta</name>
    <dbReference type="NCBI Taxonomy" id="1867263"/>
    <lineage>
        <taxon>Bacteria</taxon>
        <taxon>Pseudomonadati</taxon>
        <taxon>Bacteroidota</taxon>
        <taxon>Flavobacteriia</taxon>
        <taxon>Flavobacteriales</taxon>
        <taxon>Weeksellaceae</taxon>
        <taxon>Elizabethkingia</taxon>
    </lineage>
</organism>